<dbReference type="GO" id="GO:0003700">
    <property type="term" value="F:DNA-binding transcription factor activity"/>
    <property type="evidence" value="ECO:0007669"/>
    <property type="project" value="InterPro"/>
</dbReference>
<dbReference type="EMBL" id="PCGW01000010">
    <property type="protein sequence ID" value="PHO20519.1"/>
    <property type="molecule type" value="Genomic_DNA"/>
</dbReference>
<dbReference type="InterPro" id="IPR020449">
    <property type="entry name" value="Tscrpt_reg_AraC-type_HTH"/>
</dbReference>
<dbReference type="AlphaFoldDB" id="A0A5D0EJK1"/>
<protein>
    <submittedName>
        <fullName evidence="5 7">Transcriptional regulator</fullName>
    </submittedName>
    <submittedName>
        <fullName evidence="6">Xylose operon transcription regulator XylR</fullName>
    </submittedName>
</protein>
<sequence length="391" mass="44787">MNNQKYYRIALLFNANKVYVREVVEGVGQYLQASQCMWDIFVEDEFIYHKDTINNLSIDGIFADFDDAETVELLKNISIPLIAVGGSYQNPAFYPNLPYVATDNYALVETAFLHLKQKGIISFAFYGLETEETKHWANERKDAFLALMQKYEFQSAAYLGDKTDSQNRAQEQAKVTDWLKTLPPHTGIIAVTDARARHILQACETAGIAVPEQLCVIGIDNEELIQYLSRVSLSSVAQGTREIGYQAAKLLHRLLTGQKVATTTPLLIPPVKVIERSSTDYRSLRDPLVMQAMHYIRHRACQGIKAEQVLDYLRTSRSNLEARFKAEMNKTIHQVIHEEKITRAKQLLRRSDIPIQEISDICGYPSLQYFYSVFKKEFNQTPKEFRNREGK</sequence>
<dbReference type="OrthoDB" id="8766450at2"/>
<dbReference type="PANTHER" id="PTHR30146:SF24">
    <property type="entry name" value="XYLOSE OPERON REGULATORY PROTEIN"/>
    <property type="match status" value="1"/>
</dbReference>
<dbReference type="SMR" id="A0A5D0EJK1"/>
<reference evidence="5 8" key="1">
    <citation type="submission" date="2015-10" db="EMBL/GenBank/DDBJ databases">
        <title>Tn-seq of a polymicrobial infection.</title>
        <authorList>
            <person name="Stacy A."/>
            <person name="Rumbaugh K.P."/>
            <person name="Whiteley M."/>
        </authorList>
    </citation>
    <scope>NUCLEOTIDE SEQUENCE [LARGE SCALE GENOMIC DNA]</scope>
    <source>
        <strain evidence="5 8">624</strain>
    </source>
</reference>
<dbReference type="PRINTS" id="PR00032">
    <property type="entry name" value="HTHARAC"/>
</dbReference>
<dbReference type="CDD" id="cd01543">
    <property type="entry name" value="PBP1_XylR"/>
    <property type="match status" value="1"/>
</dbReference>
<organism evidence="7 10">
    <name type="scientific">Aggregatibacter actinomycetemcomitans</name>
    <name type="common">Actinobacillus actinomycetemcomitans</name>
    <name type="synonym">Haemophilus actinomycetemcomitans</name>
    <dbReference type="NCBI Taxonomy" id="714"/>
    <lineage>
        <taxon>Bacteria</taxon>
        <taxon>Pseudomonadati</taxon>
        <taxon>Pseudomonadota</taxon>
        <taxon>Gammaproteobacteria</taxon>
        <taxon>Pasteurellales</taxon>
        <taxon>Pasteurellaceae</taxon>
        <taxon>Aggregatibacter</taxon>
    </lineage>
</organism>
<evidence type="ECO:0000313" key="8">
    <source>
        <dbReference type="Proteomes" id="UP000072236"/>
    </source>
</evidence>
<dbReference type="InterPro" id="IPR018062">
    <property type="entry name" value="HTH_AraC-typ_CS"/>
</dbReference>
<dbReference type="SMART" id="SM00342">
    <property type="entry name" value="HTH_ARAC"/>
    <property type="match status" value="1"/>
</dbReference>
<dbReference type="Gene3D" id="3.40.50.2300">
    <property type="match status" value="2"/>
</dbReference>
<evidence type="ECO:0000259" key="4">
    <source>
        <dbReference type="PROSITE" id="PS01124"/>
    </source>
</evidence>
<name>A0A5D0EJK1_AGGAC</name>
<dbReference type="GO" id="GO:0000976">
    <property type="term" value="F:transcription cis-regulatory region binding"/>
    <property type="evidence" value="ECO:0007669"/>
    <property type="project" value="TreeGrafter"/>
</dbReference>
<evidence type="ECO:0000313" key="9">
    <source>
        <dbReference type="Proteomes" id="UP000226080"/>
    </source>
</evidence>
<evidence type="ECO:0000313" key="5">
    <source>
        <dbReference type="EMBL" id="AMQ94179.1"/>
    </source>
</evidence>
<dbReference type="InterPro" id="IPR054031">
    <property type="entry name" value="XylR_PBP1"/>
</dbReference>
<dbReference type="PROSITE" id="PS01124">
    <property type="entry name" value="HTH_ARAC_FAMILY_2"/>
    <property type="match status" value="1"/>
</dbReference>
<reference evidence="6 9" key="2">
    <citation type="submission" date="2017-10" db="EMBL/GenBank/DDBJ databases">
        <title>Draft genome sequences of Aggregatibacter actinomycetemcomitans strains 310a and 310b.</title>
        <authorList>
            <person name="May A.C."/>
            <person name="Ohta H."/>
            <person name="Maeda H."/>
            <person name="Kokeguchi S."/>
            <person name="Cugini C."/>
        </authorList>
    </citation>
    <scope>NUCLEOTIDE SEQUENCE [LARGE SCALE GENOMIC DNA]</scope>
    <source>
        <strain evidence="6 9">310b</strain>
    </source>
</reference>
<dbReference type="EMBL" id="CP012959">
    <property type="protein sequence ID" value="AMQ94179.1"/>
    <property type="molecule type" value="Genomic_DNA"/>
</dbReference>
<keyword evidence="1" id="KW-0805">Transcription regulation</keyword>
<feature type="domain" description="HTH araC/xylS-type" evidence="4">
    <location>
        <begin position="290"/>
        <end position="388"/>
    </location>
</feature>
<dbReference type="SUPFAM" id="SSF46689">
    <property type="entry name" value="Homeodomain-like"/>
    <property type="match status" value="1"/>
</dbReference>
<accession>A0A5D0EJK1</accession>
<dbReference type="Pfam" id="PF22177">
    <property type="entry name" value="PBP1_XylR"/>
    <property type="match status" value="1"/>
</dbReference>
<dbReference type="InterPro" id="IPR018060">
    <property type="entry name" value="HTH_AraC"/>
</dbReference>
<evidence type="ECO:0000313" key="7">
    <source>
        <dbReference type="EMBL" id="TYA38896.1"/>
    </source>
</evidence>
<dbReference type="Gene3D" id="1.10.10.60">
    <property type="entry name" value="Homeodomain-like"/>
    <property type="match status" value="1"/>
</dbReference>
<dbReference type="Proteomes" id="UP000226080">
    <property type="component" value="Unassembled WGS sequence"/>
</dbReference>
<dbReference type="PROSITE" id="PS00041">
    <property type="entry name" value="HTH_ARAC_FAMILY_1"/>
    <property type="match status" value="1"/>
</dbReference>
<dbReference type="Proteomes" id="UP000072236">
    <property type="component" value="Chromosome"/>
</dbReference>
<dbReference type="EMBL" id="VSED01000014">
    <property type="protein sequence ID" value="TYA38896.1"/>
    <property type="molecule type" value="Genomic_DNA"/>
</dbReference>
<dbReference type="Pfam" id="PF12833">
    <property type="entry name" value="HTH_18"/>
    <property type="match status" value="1"/>
</dbReference>
<dbReference type="SUPFAM" id="SSF53822">
    <property type="entry name" value="Periplasmic binding protein-like I"/>
    <property type="match status" value="1"/>
</dbReference>
<evidence type="ECO:0000256" key="3">
    <source>
        <dbReference type="ARBA" id="ARBA00023163"/>
    </source>
</evidence>
<dbReference type="KEGG" id="aact:ACT75_06355"/>
<reference evidence="7 10" key="3">
    <citation type="submission" date="2019-08" db="EMBL/GenBank/DDBJ databases">
        <title>Whole genome sequencing of Aggregatibacter actinomycetemcomitans cultured from blood stream infections in Denmark reveals a novel phylogenetic lineage expressing serotype a membrane O polysaccharide.</title>
        <authorList>
            <person name="Nedergaard S."/>
            <person name="Kobel C.M."/>
            <person name="Nielsen M.B."/>
            <person name="Moeller R.T."/>
            <person name="Jensen A.B."/>
            <person name="Noerskov-Lauritsen N."/>
        </authorList>
    </citation>
    <scope>NUCLEOTIDE SEQUENCE [LARGE SCALE GENOMIC DNA]</scope>
    <source>
        <strain evidence="7 10">PN_563</strain>
    </source>
</reference>
<dbReference type="RefSeq" id="WP_005594847.1">
    <property type="nucleotide sequence ID" value="NZ_CP012959.1"/>
</dbReference>
<evidence type="ECO:0000313" key="10">
    <source>
        <dbReference type="Proteomes" id="UP000323012"/>
    </source>
</evidence>
<keyword evidence="9" id="KW-1185">Reference proteome</keyword>
<dbReference type="Pfam" id="PF13377">
    <property type="entry name" value="Peripla_BP_3"/>
    <property type="match status" value="1"/>
</dbReference>
<dbReference type="PANTHER" id="PTHR30146">
    <property type="entry name" value="LACI-RELATED TRANSCRIPTIONAL REPRESSOR"/>
    <property type="match status" value="1"/>
</dbReference>
<keyword evidence="3" id="KW-0804">Transcription</keyword>
<dbReference type="InterPro" id="IPR046335">
    <property type="entry name" value="LacI/GalR-like_sensor"/>
</dbReference>
<evidence type="ECO:0000256" key="1">
    <source>
        <dbReference type="ARBA" id="ARBA00023015"/>
    </source>
</evidence>
<dbReference type="InterPro" id="IPR009057">
    <property type="entry name" value="Homeodomain-like_sf"/>
</dbReference>
<evidence type="ECO:0000256" key="2">
    <source>
        <dbReference type="ARBA" id="ARBA00023125"/>
    </source>
</evidence>
<gene>
    <name evidence="5" type="ORF">ACT75_06355</name>
    <name evidence="6" type="ORF">CQR80_06395</name>
    <name evidence="7" type="ORF">FXB79_06335</name>
</gene>
<proteinExistence type="predicted"/>
<evidence type="ECO:0000313" key="6">
    <source>
        <dbReference type="EMBL" id="PHO20519.1"/>
    </source>
</evidence>
<dbReference type="InterPro" id="IPR028082">
    <property type="entry name" value="Peripla_BP_I"/>
</dbReference>
<dbReference type="Proteomes" id="UP000323012">
    <property type="component" value="Unassembled WGS sequence"/>
</dbReference>
<keyword evidence="2" id="KW-0238">DNA-binding</keyword>